<comment type="caution">
    <text evidence="6">The sequence shown here is derived from an EMBL/GenBank/DDBJ whole genome shotgun (WGS) entry which is preliminary data.</text>
</comment>
<keyword evidence="4" id="KW-0732">Signal</keyword>
<keyword evidence="6" id="KW-0282">Flagellum</keyword>
<proteinExistence type="inferred from homology"/>
<dbReference type="InterPro" id="IPR001029">
    <property type="entry name" value="Flagellin_N"/>
</dbReference>
<feature type="domain" description="Flagellin N-terminal" evidence="5">
    <location>
        <begin position="23"/>
        <end position="134"/>
    </location>
</feature>
<evidence type="ECO:0000256" key="1">
    <source>
        <dbReference type="ARBA" id="ARBA00004365"/>
    </source>
</evidence>
<keyword evidence="3" id="KW-0975">Bacterial flagellum</keyword>
<feature type="chain" id="PRO_5028108318" evidence="4">
    <location>
        <begin position="24"/>
        <end position="317"/>
    </location>
</feature>
<dbReference type="GO" id="GO:0005198">
    <property type="term" value="F:structural molecule activity"/>
    <property type="evidence" value="ECO:0007669"/>
    <property type="project" value="InterPro"/>
</dbReference>
<dbReference type="EMBL" id="DSKI01000307">
    <property type="protein sequence ID" value="HEB43206.1"/>
    <property type="molecule type" value="Genomic_DNA"/>
</dbReference>
<dbReference type="SUPFAM" id="SSF64518">
    <property type="entry name" value="Phase 1 flagellin"/>
    <property type="match status" value="1"/>
</dbReference>
<dbReference type="GO" id="GO:0009288">
    <property type="term" value="C:bacterial-type flagellum"/>
    <property type="evidence" value="ECO:0007669"/>
    <property type="project" value="UniProtKB-SubCell"/>
</dbReference>
<dbReference type="Gene3D" id="1.20.1330.10">
    <property type="entry name" value="f41 fragment of flagellin, N-terminal domain"/>
    <property type="match status" value="1"/>
</dbReference>
<evidence type="ECO:0000256" key="2">
    <source>
        <dbReference type="ARBA" id="ARBA00005709"/>
    </source>
</evidence>
<keyword evidence="6" id="KW-0969">Cilium</keyword>
<accession>A0A7C1T3Y1</accession>
<organism evidence="6">
    <name type="scientific">Agrobacterium albertimagni</name>
    <dbReference type="NCBI Taxonomy" id="147266"/>
    <lineage>
        <taxon>Bacteria</taxon>
        <taxon>Pseudomonadati</taxon>
        <taxon>Pseudomonadota</taxon>
        <taxon>Alphaproteobacteria</taxon>
        <taxon>Hyphomicrobiales</taxon>
        <taxon>Rhizobiaceae</taxon>
        <taxon>Rhizobium/Agrobacterium group</taxon>
        <taxon>Agrobacterium</taxon>
    </lineage>
</organism>
<evidence type="ECO:0000256" key="4">
    <source>
        <dbReference type="SAM" id="SignalP"/>
    </source>
</evidence>
<reference evidence="6" key="1">
    <citation type="journal article" date="2020" name="mSystems">
        <title>Genome- and Community-Level Interaction Insights into Carbon Utilization and Element Cycling Functions of Hydrothermarchaeota in Hydrothermal Sediment.</title>
        <authorList>
            <person name="Zhou Z."/>
            <person name="Liu Y."/>
            <person name="Xu W."/>
            <person name="Pan J."/>
            <person name="Luo Z.H."/>
            <person name="Li M."/>
        </authorList>
    </citation>
    <scope>NUCLEOTIDE SEQUENCE [LARGE SCALE GENOMIC DNA]</scope>
    <source>
        <strain evidence="6">SpSt-243</strain>
    </source>
</reference>
<comment type="similarity">
    <text evidence="2">Belongs to the bacterial flagellin family.</text>
</comment>
<evidence type="ECO:0000256" key="3">
    <source>
        <dbReference type="ARBA" id="ARBA00023143"/>
    </source>
</evidence>
<evidence type="ECO:0000313" key="6">
    <source>
        <dbReference type="EMBL" id="HEB43206.1"/>
    </source>
</evidence>
<gene>
    <name evidence="6" type="ORF">ENP70_05790</name>
</gene>
<keyword evidence="6" id="KW-0966">Cell projection</keyword>
<feature type="signal peptide" evidence="4">
    <location>
        <begin position="1"/>
        <end position="23"/>
    </location>
</feature>
<evidence type="ECO:0000259" key="5">
    <source>
        <dbReference type="Pfam" id="PF00669"/>
    </source>
</evidence>
<protein>
    <submittedName>
        <fullName evidence="6">Flagellar hook associated protein</fullName>
    </submittedName>
</protein>
<dbReference type="AlphaFoldDB" id="A0A7C1T3Y1"/>
<comment type="subcellular location">
    <subcellularLocation>
        <location evidence="1">Bacterial flagellum</location>
    </subcellularLocation>
</comment>
<name>A0A7C1T3Y1_9HYPH</name>
<dbReference type="Pfam" id="PF00669">
    <property type="entry name" value="Flagellin_N"/>
    <property type="match status" value="1"/>
</dbReference>
<sequence>MSTVWLNPSVAGAASMASAAASALDRVTPRAVTAPVAETETDASSYWSISTTMRPGSLSAGSVQEANEIAAAVSDTAALGLEQATDIVARIQQKLVLAKAVGADRNGINADISQMKAELVEVVQDSTFNGDNWLMVEAGGRPKVTSLLASVTTGNDGGLSINMVDFDTAKSTLVSREDAGEGVLTRAYAGTSLGGVPYNYYLMDAQSREPAEAGAREIRIDSRTTGDEIDGMISTLNRVLIDMVSASAEVSTTRSQVTGGGVLLQGLQGSSELGVSRLVDTELNEQRVRLTAEKVQDQLQSSALNIANVSMTSWLKL</sequence>